<dbReference type="InterPro" id="IPR014347">
    <property type="entry name" value="Tautomerase/MIF_sf"/>
</dbReference>
<name>A0A0R1V5W2_9LACO</name>
<dbReference type="EMBL" id="AZFQ01000036">
    <property type="protein sequence ID" value="KRL98947.1"/>
    <property type="molecule type" value="Genomic_DNA"/>
</dbReference>
<dbReference type="SUPFAM" id="SSF55331">
    <property type="entry name" value="Tautomerase/MIF"/>
    <property type="match status" value="1"/>
</dbReference>
<proteinExistence type="predicted"/>
<organism evidence="1 2">
    <name type="scientific">Liquorilactobacillus satsumensis DSM 16230 = JCM 12392</name>
    <dbReference type="NCBI Taxonomy" id="1423801"/>
    <lineage>
        <taxon>Bacteria</taxon>
        <taxon>Bacillati</taxon>
        <taxon>Bacillota</taxon>
        <taxon>Bacilli</taxon>
        <taxon>Lactobacillales</taxon>
        <taxon>Lactobacillaceae</taxon>
        <taxon>Liquorilactobacillus</taxon>
    </lineage>
</organism>
<evidence type="ECO:0008006" key="3">
    <source>
        <dbReference type="Google" id="ProtNLM"/>
    </source>
</evidence>
<accession>A0A0R1V5W2</accession>
<dbReference type="InterPro" id="IPR037479">
    <property type="entry name" value="Tauto_MSAD"/>
</dbReference>
<dbReference type="PATRIC" id="fig|1423801.4.peg.777"/>
<evidence type="ECO:0000313" key="2">
    <source>
        <dbReference type="Proteomes" id="UP000051166"/>
    </source>
</evidence>
<dbReference type="Pfam" id="PF14552">
    <property type="entry name" value="Tautomerase_2"/>
    <property type="match status" value="1"/>
</dbReference>
<dbReference type="Proteomes" id="UP000051166">
    <property type="component" value="Unassembled WGS sequence"/>
</dbReference>
<comment type="caution">
    <text evidence="1">The sequence shown here is derived from an EMBL/GenBank/DDBJ whole genome shotgun (WGS) entry which is preliminary data.</text>
</comment>
<evidence type="ECO:0000313" key="1">
    <source>
        <dbReference type="EMBL" id="KRL98947.1"/>
    </source>
</evidence>
<dbReference type="OrthoDB" id="9804765at2"/>
<dbReference type="AlphaFoldDB" id="A0A0R1V5W2"/>
<dbReference type="PANTHER" id="PTHR38460">
    <property type="entry name" value="TAUTOMERASE YOLI-RELATED"/>
    <property type="match status" value="1"/>
</dbReference>
<gene>
    <name evidence="1" type="ORF">FD50_GL000766</name>
</gene>
<dbReference type="PANTHER" id="PTHR38460:SF1">
    <property type="entry name" value="TAUTOMERASE YOLI-RELATED"/>
    <property type="match status" value="1"/>
</dbReference>
<dbReference type="GeneID" id="98308178"/>
<sequence>MPFVKIFHGAKLDERTTESVNKIIHAALEKHFFIPQDDTFQLWISTNSKINYIDNDYLLSKAKRNENFVYIEIFCGPGRKVEQKQELYNTIAKRIGEETIITPQNIFILLNEVPVENWSFGEGKAQMLK</sequence>
<reference evidence="1 2" key="1">
    <citation type="journal article" date="2015" name="Genome Announc.">
        <title>Expanding the biotechnology potential of lactobacilli through comparative genomics of 213 strains and associated genera.</title>
        <authorList>
            <person name="Sun Z."/>
            <person name="Harris H.M."/>
            <person name="McCann A."/>
            <person name="Guo C."/>
            <person name="Argimon S."/>
            <person name="Zhang W."/>
            <person name="Yang X."/>
            <person name="Jeffery I.B."/>
            <person name="Cooney J.C."/>
            <person name="Kagawa T.F."/>
            <person name="Liu W."/>
            <person name="Song Y."/>
            <person name="Salvetti E."/>
            <person name="Wrobel A."/>
            <person name="Rasinkangas P."/>
            <person name="Parkhill J."/>
            <person name="Rea M.C."/>
            <person name="O'Sullivan O."/>
            <person name="Ritari J."/>
            <person name="Douillard F.P."/>
            <person name="Paul Ross R."/>
            <person name="Yang R."/>
            <person name="Briner A.E."/>
            <person name="Felis G.E."/>
            <person name="de Vos W.M."/>
            <person name="Barrangou R."/>
            <person name="Klaenhammer T.R."/>
            <person name="Caufield P.W."/>
            <person name="Cui Y."/>
            <person name="Zhang H."/>
            <person name="O'Toole P.W."/>
        </authorList>
    </citation>
    <scope>NUCLEOTIDE SEQUENCE [LARGE SCALE GENOMIC DNA]</scope>
    <source>
        <strain evidence="1 2">DSM 16230</strain>
    </source>
</reference>
<dbReference type="Gene3D" id="3.30.429.10">
    <property type="entry name" value="Macrophage Migration Inhibitory Factor"/>
    <property type="match status" value="1"/>
</dbReference>
<protein>
    <recommendedName>
        <fullName evidence="3">4-oxalocrotonate tautomerase</fullName>
    </recommendedName>
</protein>
<dbReference type="STRING" id="1423801.FD50_GL000766"/>
<dbReference type="RefSeq" id="WP_056960833.1">
    <property type="nucleotide sequence ID" value="NZ_AZFQ01000036.1"/>
</dbReference>
<keyword evidence="2" id="KW-1185">Reference proteome</keyword>